<evidence type="ECO:0000256" key="2">
    <source>
        <dbReference type="ARBA" id="ARBA00006131"/>
    </source>
</evidence>
<keyword evidence="3 6" id="KW-1140">T=1 icosahedral capsid protein</keyword>
<organismHost>
    <name type="scientific">Sus scrofa</name>
    <name type="common">Pig</name>
    <dbReference type="NCBI Taxonomy" id="9823"/>
</organismHost>
<feature type="region of interest" description="Disordered" evidence="7">
    <location>
        <begin position="559"/>
        <end position="617"/>
    </location>
</feature>
<keyword evidence="4 6" id="KW-0167">Capsid protein</keyword>
<organism evidence="8">
    <name type="scientific">Torque teno sus virus k2 (isolate Pig/New Zealand/38E05/2007)</name>
    <name type="common">TTSuVk2</name>
    <dbReference type="NCBI Taxonomy" id="1239832"/>
    <lineage>
        <taxon>Viruses</taxon>
        <taxon>Monodnaviria</taxon>
        <taxon>Shotokuvirae</taxon>
        <taxon>Commensaviricota</taxon>
        <taxon>Cardeaviricetes</taxon>
        <taxon>Sanitavirales</taxon>
        <taxon>Anelloviridae</taxon>
        <taxon>Kappatorquevirus</taxon>
        <taxon>Kappatorquevirus suidak2b</taxon>
    </lineage>
</organism>
<evidence type="ECO:0000256" key="1">
    <source>
        <dbReference type="ARBA" id="ARBA00004328"/>
    </source>
</evidence>
<evidence type="ECO:0000313" key="8">
    <source>
        <dbReference type="EMBL" id="ARA91676.1"/>
    </source>
</evidence>
<sequence>MSLRQLEKTHPTMPFYRRRRGYWRRWPRYHRRRLRPRRYRRPYRRGRKVRRRRHFRRRRKRTARIIQWHPPTRRFCTIKGVWPLLYGHWLRNALPMRKHNGLLWLGGGIDVTVWTLYNLYMEHSNLRNTWSSSNEGMEFGRFLKATLYFQRHETKDYIITWDQDITCALKREEMQPFISLLKRNHKIILSRKHCNPKNKARAVKLKFKPPPRMTSRWFLQRELAQMPLFRLTVTWIDLSSYWVEGRGNAFYSTLGYPPNFKYNSTNQNRSDHFRCRYFWIYDRGPGNAVYVARTENRQKLPTDGTGNFWLSNSNDDWHLVSKDQPYWLYFFGKSEHEIKKQAFGQDVDENPDIYVLCIIWWAAEWWTEKDPALQQLQQYNQYDYVRPRPVELGGISQNLFKDRLWLSSQNYPPLQNHGNEYQWSARVLCCMRDNYKLQNMTLDDESSMLALFGPMMMKRNIQLTDNTGNNYVTDEDAKDGNLLLMYKFKFQWGGHGEERFETAIGDPKSIPCPDIFNPATGTFRTWVRNPLEVHKGILQPWEYDYDGVVRTDTLRRMLQYSSEEEPDREKAAPFRGLGRGKGPFSDTSDGSASSSSESGDYYEAEEETEETAETRAEQQLRLLNKKRKLKQLFRFLKRLKTTR</sequence>
<evidence type="ECO:0000256" key="7">
    <source>
        <dbReference type="SAM" id="MobiDB-lite"/>
    </source>
</evidence>
<dbReference type="EMBL" id="KY742732">
    <property type="protein sequence ID" value="ARA91676.1"/>
    <property type="molecule type" value="Genomic_DNA"/>
</dbReference>
<accession>A0A1V0D9J9</accession>
<comment type="function">
    <text evidence="6">Self-assembles to form an icosahedral capsid.</text>
</comment>
<dbReference type="GO" id="GO:0039615">
    <property type="term" value="C:T=1 icosahedral viral capsid"/>
    <property type="evidence" value="ECO:0007669"/>
    <property type="project" value="UniProtKB-UniRule"/>
</dbReference>
<comment type="similarity">
    <text evidence="2 6">Belongs to the anelloviridae capsid protein family.</text>
</comment>
<evidence type="ECO:0000256" key="4">
    <source>
        <dbReference type="ARBA" id="ARBA00022561"/>
    </source>
</evidence>
<keyword evidence="5 6" id="KW-0946">Virion</keyword>
<reference evidence="8" key="1">
    <citation type="submission" date="2017-03" db="EMBL/GenBank/DDBJ databases">
        <title>Genomes of single-stranded DNA viruses identified in swine sera with porcine circovirus associated disease in southern Brazil.</title>
        <authorList>
            <person name="Cerva C."/>
            <person name="Varela A.P.M."/>
            <person name="Cibulski S.P."/>
            <person name="Mayer F.Q."/>
            <person name="Loiko M.R."/>
            <person name="Scheffer C.M."/>
            <person name="Lima D.A."/>
            <person name="Teixeira T.F."/>
            <person name="Santos H.F."/>
            <person name="Roehe P.M."/>
        </authorList>
    </citation>
    <scope>NUCLEOTIDE SEQUENCE</scope>
    <source>
        <strain evidence="8">BR/RS/2008</strain>
    </source>
</reference>
<name>A0A1V0D9J9_TTVK2</name>
<evidence type="ECO:0000256" key="3">
    <source>
        <dbReference type="ARBA" id="ARBA00022431"/>
    </source>
</evidence>
<dbReference type="Pfam" id="PF02956">
    <property type="entry name" value="TT_ORF1"/>
    <property type="match status" value="1"/>
</dbReference>
<comment type="subcellular location">
    <subcellularLocation>
        <location evidence="1 6">Virion</location>
    </subcellularLocation>
</comment>
<evidence type="ECO:0000256" key="5">
    <source>
        <dbReference type="ARBA" id="ARBA00022844"/>
    </source>
</evidence>
<feature type="compositionally biased region" description="Low complexity" evidence="7">
    <location>
        <begin position="585"/>
        <end position="599"/>
    </location>
</feature>
<proteinExistence type="inferred from homology"/>
<protein>
    <recommendedName>
        <fullName evidence="6">Capsid protein</fullName>
    </recommendedName>
</protein>
<evidence type="ECO:0000256" key="6">
    <source>
        <dbReference type="RuleBase" id="RU361230"/>
    </source>
</evidence>
<dbReference type="InterPro" id="IPR004219">
    <property type="entry name" value="TTvirus_Unk"/>
</dbReference>
<feature type="compositionally biased region" description="Acidic residues" evidence="7">
    <location>
        <begin position="600"/>
        <end position="611"/>
    </location>
</feature>